<accession>A0A834KR23</accession>
<feature type="compositionally biased region" description="Basic and acidic residues" evidence="1">
    <location>
        <begin position="1"/>
        <end position="16"/>
    </location>
</feature>
<feature type="region of interest" description="Disordered" evidence="1">
    <location>
        <begin position="1"/>
        <end position="110"/>
    </location>
</feature>
<comment type="caution">
    <text evidence="2">The sequence shown here is derived from an EMBL/GenBank/DDBJ whole genome shotgun (WGS) entry which is preliminary data.</text>
</comment>
<name>A0A834KR23_VESVU</name>
<evidence type="ECO:0000313" key="3">
    <source>
        <dbReference type="Proteomes" id="UP000614350"/>
    </source>
</evidence>
<organism evidence="2 3">
    <name type="scientific">Vespula vulgaris</name>
    <name type="common">Yellow jacket</name>
    <name type="synonym">Wasp</name>
    <dbReference type="NCBI Taxonomy" id="7454"/>
    <lineage>
        <taxon>Eukaryota</taxon>
        <taxon>Metazoa</taxon>
        <taxon>Ecdysozoa</taxon>
        <taxon>Arthropoda</taxon>
        <taxon>Hexapoda</taxon>
        <taxon>Insecta</taxon>
        <taxon>Pterygota</taxon>
        <taxon>Neoptera</taxon>
        <taxon>Endopterygota</taxon>
        <taxon>Hymenoptera</taxon>
        <taxon>Apocrita</taxon>
        <taxon>Aculeata</taxon>
        <taxon>Vespoidea</taxon>
        <taxon>Vespidae</taxon>
        <taxon>Vespinae</taxon>
        <taxon>Vespula</taxon>
    </lineage>
</organism>
<keyword evidence="3" id="KW-1185">Reference proteome</keyword>
<evidence type="ECO:0000313" key="2">
    <source>
        <dbReference type="EMBL" id="KAF7411403.1"/>
    </source>
</evidence>
<sequence length="135" mass="14817">MGEEGGEKPEEEKNAPKEVAPPCCPSFLLTYDPSSEARTLGQGRVAPRESSGIFGNRRIRGSREFRHGAPPCCPLLEPSNSRGSSSRQQQQQQQQQQQLRSLPQKGRDAVISDIRDALPPNASSFIVLVSNKCDE</sequence>
<proteinExistence type="predicted"/>
<dbReference type="EMBL" id="JACSEA010000001">
    <property type="protein sequence ID" value="KAF7411403.1"/>
    <property type="molecule type" value="Genomic_DNA"/>
</dbReference>
<reference evidence="2" key="1">
    <citation type="journal article" date="2020" name="G3 (Bethesda)">
        <title>High-Quality Assemblies for Three Invasive Social Wasps from the &lt;i&gt;Vespula&lt;/i&gt; Genus.</title>
        <authorList>
            <person name="Harrop T.W.R."/>
            <person name="Guhlin J."/>
            <person name="McLaughlin G.M."/>
            <person name="Permina E."/>
            <person name="Stockwell P."/>
            <person name="Gilligan J."/>
            <person name="Le Lec M.F."/>
            <person name="Gruber M.A.M."/>
            <person name="Quinn O."/>
            <person name="Lovegrove M."/>
            <person name="Duncan E.J."/>
            <person name="Remnant E.J."/>
            <person name="Van Eeckhoven J."/>
            <person name="Graham B."/>
            <person name="Knapp R.A."/>
            <person name="Langford K.W."/>
            <person name="Kronenberg Z."/>
            <person name="Press M.O."/>
            <person name="Eacker S.M."/>
            <person name="Wilson-Rankin E.E."/>
            <person name="Purcell J."/>
            <person name="Lester P.J."/>
            <person name="Dearden P.K."/>
        </authorList>
    </citation>
    <scope>NUCLEOTIDE SEQUENCE</scope>
    <source>
        <strain evidence="2">Marl-1</strain>
    </source>
</reference>
<evidence type="ECO:0000256" key="1">
    <source>
        <dbReference type="SAM" id="MobiDB-lite"/>
    </source>
</evidence>
<dbReference type="AlphaFoldDB" id="A0A834KR23"/>
<feature type="compositionally biased region" description="Low complexity" evidence="1">
    <location>
        <begin position="88"/>
        <end position="98"/>
    </location>
</feature>
<protein>
    <submittedName>
        <fullName evidence="2">Uncharacterized protein</fullName>
    </submittedName>
</protein>
<feature type="compositionally biased region" description="Polar residues" evidence="1">
    <location>
        <begin position="78"/>
        <end position="87"/>
    </location>
</feature>
<gene>
    <name evidence="2" type="ORF">HZH66_000299</name>
</gene>
<dbReference type="Proteomes" id="UP000614350">
    <property type="component" value="Unassembled WGS sequence"/>
</dbReference>